<dbReference type="Pfam" id="PF13511">
    <property type="entry name" value="DUF4124"/>
    <property type="match status" value="1"/>
</dbReference>
<evidence type="ECO:0000313" key="3">
    <source>
        <dbReference type="Proteomes" id="UP000219564"/>
    </source>
</evidence>
<organism evidence="2 3">
    <name type="scientific">Pseudomonas lundensis</name>
    <dbReference type="NCBI Taxonomy" id="86185"/>
    <lineage>
        <taxon>Bacteria</taxon>
        <taxon>Pseudomonadati</taxon>
        <taxon>Pseudomonadota</taxon>
        <taxon>Gammaproteobacteria</taxon>
        <taxon>Pseudomonadales</taxon>
        <taxon>Pseudomonadaceae</taxon>
        <taxon>Pseudomonas</taxon>
    </lineage>
</organism>
<gene>
    <name evidence="2" type="ORF">PLUA15_80024</name>
</gene>
<proteinExistence type="predicted"/>
<sequence length="174" mass="19145">MHSFVLLTLGLIAVPGAAQPYTYIDEGGTPHYTDTSSRHVLSAPVVLTPLNRLPARAIDPQTDPQALLPERESPPVLFRYTVLEVSGLPEGQALRANNGTFSVQVRVEPPLRAGHRLQLVLDGTPYGVPGRSREIKLNNVDRGEHRLAARILHGNTEVQRSADATFHLQRARLR</sequence>
<evidence type="ECO:0000313" key="2">
    <source>
        <dbReference type="EMBL" id="SOB55201.1"/>
    </source>
</evidence>
<dbReference type="EMBL" id="OBKZ01000055">
    <property type="protein sequence ID" value="SOB55201.1"/>
    <property type="molecule type" value="Genomic_DNA"/>
</dbReference>
<feature type="domain" description="DUF4124" evidence="1">
    <location>
        <begin position="8"/>
        <end position="64"/>
    </location>
</feature>
<dbReference type="AlphaFoldDB" id="A0AAX2HER9"/>
<dbReference type="InterPro" id="IPR025392">
    <property type="entry name" value="DUF4124"/>
</dbReference>
<comment type="caution">
    <text evidence="2">The sequence shown here is derived from an EMBL/GenBank/DDBJ whole genome shotgun (WGS) entry which is preliminary data.</text>
</comment>
<name>A0AAX2HER9_9PSED</name>
<dbReference type="RefSeq" id="WP_097192922.1">
    <property type="nucleotide sequence ID" value="NZ_OBKZ01000055.1"/>
</dbReference>
<reference evidence="2 3" key="1">
    <citation type="submission" date="2017-08" db="EMBL/GenBank/DDBJ databases">
        <authorList>
            <person name="Chaillou S."/>
        </authorList>
    </citation>
    <scope>NUCLEOTIDE SEQUENCE [LARGE SCALE GENOMIC DNA]</scope>
    <source>
        <strain evidence="2 3">MFPA15A1205</strain>
    </source>
</reference>
<accession>A0AAX2HER9</accession>
<evidence type="ECO:0000259" key="1">
    <source>
        <dbReference type="Pfam" id="PF13511"/>
    </source>
</evidence>
<protein>
    <recommendedName>
        <fullName evidence="1">DUF4124 domain-containing protein</fullName>
    </recommendedName>
</protein>
<dbReference type="Proteomes" id="UP000219564">
    <property type="component" value="Unassembled WGS sequence"/>
</dbReference>